<keyword evidence="9" id="KW-1185">Reference proteome</keyword>
<evidence type="ECO:0000256" key="2">
    <source>
        <dbReference type="ARBA" id="ARBA00022723"/>
    </source>
</evidence>
<dbReference type="Gene3D" id="3.30.2010.10">
    <property type="entry name" value="Metalloproteases ('zincins'), catalytic domain"/>
    <property type="match status" value="1"/>
</dbReference>
<keyword evidence="4 6" id="KW-0862">Zinc</keyword>
<dbReference type="PATRIC" id="fig|56107.3.peg.3713"/>
<dbReference type="GO" id="GO:0004222">
    <property type="term" value="F:metalloendopeptidase activity"/>
    <property type="evidence" value="ECO:0007669"/>
    <property type="project" value="InterPro"/>
</dbReference>
<dbReference type="GO" id="GO:0016020">
    <property type="term" value="C:membrane"/>
    <property type="evidence" value="ECO:0007669"/>
    <property type="project" value="TreeGrafter"/>
</dbReference>
<dbReference type="PANTHER" id="PTHR22726">
    <property type="entry name" value="METALLOENDOPEPTIDASE OMA1"/>
    <property type="match status" value="1"/>
</dbReference>
<dbReference type="EMBL" id="CP003642">
    <property type="protein sequence ID" value="AFZ25534.1"/>
    <property type="molecule type" value="Genomic_DNA"/>
</dbReference>
<dbReference type="PANTHER" id="PTHR22726:SF1">
    <property type="entry name" value="METALLOENDOPEPTIDASE OMA1, MITOCHONDRIAL"/>
    <property type="match status" value="1"/>
</dbReference>
<feature type="domain" description="Peptidase M48" evidence="7">
    <location>
        <begin position="97"/>
        <end position="265"/>
    </location>
</feature>
<dbReference type="InterPro" id="IPR051156">
    <property type="entry name" value="Mito/Outer_Membr_Metalloprot"/>
</dbReference>
<dbReference type="KEGG" id="csg:Cylst_3384"/>
<evidence type="ECO:0000256" key="4">
    <source>
        <dbReference type="ARBA" id="ARBA00022833"/>
    </source>
</evidence>
<evidence type="ECO:0000256" key="5">
    <source>
        <dbReference type="ARBA" id="ARBA00023049"/>
    </source>
</evidence>
<keyword evidence="3 6" id="KW-0378">Hydrolase</keyword>
<evidence type="ECO:0000256" key="3">
    <source>
        <dbReference type="ARBA" id="ARBA00022801"/>
    </source>
</evidence>
<dbReference type="Proteomes" id="UP000010475">
    <property type="component" value="Chromosome"/>
</dbReference>
<dbReference type="HOGENOM" id="CLU_029002_5_2_3"/>
<dbReference type="InterPro" id="IPR001915">
    <property type="entry name" value="Peptidase_M48"/>
</dbReference>
<dbReference type="GO" id="GO:0046872">
    <property type="term" value="F:metal ion binding"/>
    <property type="evidence" value="ECO:0007669"/>
    <property type="project" value="UniProtKB-KW"/>
</dbReference>
<dbReference type="RefSeq" id="WP_015208782.1">
    <property type="nucleotide sequence ID" value="NC_019757.1"/>
</dbReference>
<dbReference type="AlphaFoldDB" id="K9X0D5"/>
<accession>K9X0D5</accession>
<keyword evidence="5 6" id="KW-0482">Metalloprotease</keyword>
<name>K9X0D5_9NOST</name>
<evidence type="ECO:0000256" key="6">
    <source>
        <dbReference type="RuleBase" id="RU003983"/>
    </source>
</evidence>
<comment type="similarity">
    <text evidence="6">Belongs to the peptidase M48 family.</text>
</comment>
<evidence type="ECO:0000259" key="7">
    <source>
        <dbReference type="Pfam" id="PF01435"/>
    </source>
</evidence>
<dbReference type="CDD" id="cd07333">
    <property type="entry name" value="M48C_bepA_like"/>
    <property type="match status" value="1"/>
</dbReference>
<evidence type="ECO:0000313" key="8">
    <source>
        <dbReference type="EMBL" id="AFZ25534.1"/>
    </source>
</evidence>
<dbReference type="GO" id="GO:0051603">
    <property type="term" value="P:proteolysis involved in protein catabolic process"/>
    <property type="evidence" value="ECO:0007669"/>
    <property type="project" value="TreeGrafter"/>
</dbReference>
<dbReference type="STRING" id="56107.Cylst_3384"/>
<evidence type="ECO:0000313" key="9">
    <source>
        <dbReference type="Proteomes" id="UP000010475"/>
    </source>
</evidence>
<gene>
    <name evidence="8" type="ORF">Cylst_3384</name>
</gene>
<organism evidence="8 9">
    <name type="scientific">Cylindrospermum stagnale PCC 7417</name>
    <dbReference type="NCBI Taxonomy" id="56107"/>
    <lineage>
        <taxon>Bacteria</taxon>
        <taxon>Bacillati</taxon>
        <taxon>Cyanobacteriota</taxon>
        <taxon>Cyanophyceae</taxon>
        <taxon>Nostocales</taxon>
        <taxon>Nostocaceae</taxon>
        <taxon>Cylindrospermum</taxon>
    </lineage>
</organism>
<keyword evidence="1 6" id="KW-0645">Protease</keyword>
<comment type="cofactor">
    <cofactor evidence="6">
        <name>Zn(2+)</name>
        <dbReference type="ChEBI" id="CHEBI:29105"/>
    </cofactor>
    <text evidence="6">Binds 1 zinc ion per subunit.</text>
</comment>
<protein>
    <submittedName>
        <fullName evidence="8">Peptidase family M48</fullName>
    </submittedName>
</protein>
<proteinExistence type="inferred from homology"/>
<dbReference type="eggNOG" id="COG4783">
    <property type="taxonomic scope" value="Bacteria"/>
</dbReference>
<evidence type="ECO:0000256" key="1">
    <source>
        <dbReference type="ARBA" id="ARBA00022670"/>
    </source>
</evidence>
<sequence>MNNWKSYLTNYRLWRRRWFYPLISAVVALSLCLSTPLQARAIDIWQIIRKGAEIAPQVSQIIQLSNLSMSDEVGIGKQMNQELLGDGVRINRNTEINRYVEQIGRRLVANSSRPNLPYTFQVVDDDAVNAFATLGGFVYVNTGLMKTADNEAELASVLAHEMGHIEGKHLIEQIRQKSIASGVATVTGLNRNQVVGIGVDLALNRPRSRQDEFDADKRGLTALTRSGYAQSGMVSFMTKLLSKGSGPSFLSTHPATGDRIKALKNQIKAKPSNGGYGLDNTAYQANVRRFVQ</sequence>
<dbReference type="Pfam" id="PF01435">
    <property type="entry name" value="Peptidase_M48"/>
    <property type="match status" value="1"/>
</dbReference>
<dbReference type="OrthoDB" id="9810445at2"/>
<keyword evidence="2" id="KW-0479">Metal-binding</keyword>
<reference evidence="8 9" key="1">
    <citation type="submission" date="2012-06" db="EMBL/GenBank/DDBJ databases">
        <title>Finished chromosome of genome of Cylindrospermum stagnale PCC 7417.</title>
        <authorList>
            <consortium name="US DOE Joint Genome Institute"/>
            <person name="Gugger M."/>
            <person name="Coursin T."/>
            <person name="Rippka R."/>
            <person name="Tandeau De Marsac N."/>
            <person name="Huntemann M."/>
            <person name="Wei C.-L."/>
            <person name="Han J."/>
            <person name="Detter J.C."/>
            <person name="Han C."/>
            <person name="Tapia R."/>
            <person name="Chen A."/>
            <person name="Kyrpides N."/>
            <person name="Mavromatis K."/>
            <person name="Markowitz V."/>
            <person name="Szeto E."/>
            <person name="Ivanova N."/>
            <person name="Pagani I."/>
            <person name="Pati A."/>
            <person name="Goodwin L."/>
            <person name="Nordberg H.P."/>
            <person name="Cantor M.N."/>
            <person name="Hua S.X."/>
            <person name="Woyke T."/>
            <person name="Kerfeld C.A."/>
        </authorList>
    </citation>
    <scope>NUCLEOTIDE SEQUENCE [LARGE SCALE GENOMIC DNA]</scope>
    <source>
        <strain evidence="8 9">PCC 7417</strain>
    </source>
</reference>